<accession>A0A8J3VHC2</accession>
<keyword evidence="3" id="KW-1185">Reference proteome</keyword>
<feature type="transmembrane region" description="Helical" evidence="1">
    <location>
        <begin position="34"/>
        <end position="56"/>
    </location>
</feature>
<organism evidence="2 3">
    <name type="scientific">Rhizocola hellebori</name>
    <dbReference type="NCBI Taxonomy" id="1392758"/>
    <lineage>
        <taxon>Bacteria</taxon>
        <taxon>Bacillati</taxon>
        <taxon>Actinomycetota</taxon>
        <taxon>Actinomycetes</taxon>
        <taxon>Micromonosporales</taxon>
        <taxon>Micromonosporaceae</taxon>
        <taxon>Rhizocola</taxon>
    </lineage>
</organism>
<proteinExistence type="predicted"/>
<feature type="transmembrane region" description="Helical" evidence="1">
    <location>
        <begin position="326"/>
        <end position="346"/>
    </location>
</feature>
<dbReference type="Proteomes" id="UP000612899">
    <property type="component" value="Unassembled WGS sequence"/>
</dbReference>
<keyword evidence="1" id="KW-0472">Membrane</keyword>
<sequence>MLAGTVLAAAAYLSVVWAGNQPVRSGWLPAVLGGWVLVVIGLGLAVLVPGSSVLFSDRMKRPARFEVSPGGFWLKPVLSPGLGIVAQLIVFGFFLGQWLPQLGDLDNSDPVSAQIDRVGTVLTGTLIAVWTIIIAFSVILAWFGGPALELTPAGIRSRRPFQRLLIPWEALHTGGPLRPGTDVWSTGALRLSFAQPDLVQCRGLMGAMFRRNPSLALAYDAHPWLLADTIRWYAEHPEHRAGIGTQEEHDRLIAAVTADYPRHDFPRPPRPTLVTLTVWLAVAGAIGGVLLAAANLYIAVAYQDRIRAAIAATGESGEADPFNGPLLPAIWLGLVLTGAVLSLFAARGVWKGGQGARIGLIFLAVLVVLSACLGSCFGTPTLSLLDAPNEEVLGAIAIAIWSAHQTLAFGAGVTTIVLLLLPAADRYFRPRPVASA</sequence>
<evidence type="ECO:0000256" key="1">
    <source>
        <dbReference type="SAM" id="Phobius"/>
    </source>
</evidence>
<dbReference type="AlphaFoldDB" id="A0A8J3VHC2"/>
<feature type="transmembrane region" description="Helical" evidence="1">
    <location>
        <begin position="77"/>
        <end position="99"/>
    </location>
</feature>
<feature type="transmembrane region" description="Helical" evidence="1">
    <location>
        <begin position="119"/>
        <end position="143"/>
    </location>
</feature>
<protein>
    <submittedName>
        <fullName evidence="2">Uncharacterized protein</fullName>
    </submittedName>
</protein>
<reference evidence="2" key="1">
    <citation type="submission" date="2021-01" db="EMBL/GenBank/DDBJ databases">
        <title>Whole genome shotgun sequence of Rhizocola hellebori NBRC 109834.</title>
        <authorList>
            <person name="Komaki H."/>
            <person name="Tamura T."/>
        </authorList>
    </citation>
    <scope>NUCLEOTIDE SEQUENCE</scope>
    <source>
        <strain evidence="2">NBRC 109834</strain>
    </source>
</reference>
<feature type="transmembrane region" description="Helical" evidence="1">
    <location>
        <begin position="272"/>
        <end position="298"/>
    </location>
</feature>
<dbReference type="EMBL" id="BONY01000022">
    <property type="protein sequence ID" value="GIH05891.1"/>
    <property type="molecule type" value="Genomic_DNA"/>
</dbReference>
<feature type="transmembrane region" description="Helical" evidence="1">
    <location>
        <begin position="358"/>
        <end position="380"/>
    </location>
</feature>
<comment type="caution">
    <text evidence="2">The sequence shown here is derived from an EMBL/GenBank/DDBJ whole genome shotgun (WGS) entry which is preliminary data.</text>
</comment>
<name>A0A8J3VHC2_9ACTN</name>
<evidence type="ECO:0000313" key="2">
    <source>
        <dbReference type="EMBL" id="GIH05891.1"/>
    </source>
</evidence>
<keyword evidence="1" id="KW-1133">Transmembrane helix</keyword>
<gene>
    <name evidence="2" type="ORF">Rhe02_39580</name>
</gene>
<keyword evidence="1" id="KW-0812">Transmembrane</keyword>
<feature type="transmembrane region" description="Helical" evidence="1">
    <location>
        <begin position="392"/>
        <end position="421"/>
    </location>
</feature>
<evidence type="ECO:0000313" key="3">
    <source>
        <dbReference type="Proteomes" id="UP000612899"/>
    </source>
</evidence>